<reference evidence="2 3" key="1">
    <citation type="journal article" date="2006" name="Genome Biol.">
        <title>Genomic analysis reveals that Pseudomonas aeruginosa virulence is combinatorial.</title>
        <authorList>
            <person name="Lee D.G."/>
            <person name="Urbach J.M."/>
            <person name="Wu G."/>
            <person name="Liberati N.T."/>
            <person name="Feinbaum R.L."/>
            <person name="Miyata S."/>
            <person name="Diggins L.T."/>
            <person name="He J."/>
            <person name="Saucier M."/>
            <person name="Deziel E."/>
            <person name="Friedman L."/>
            <person name="Li L."/>
            <person name="Grills G."/>
            <person name="Montgomery K."/>
            <person name="Kucherlapati R."/>
            <person name="Rahme L.G."/>
            <person name="Ausubel F.M."/>
        </authorList>
    </citation>
    <scope>NUCLEOTIDE SEQUENCE [LARGE SCALE GENOMIC DNA]</scope>
    <source>
        <strain evidence="2 3">UCBPP-PA14</strain>
    </source>
</reference>
<evidence type="ECO:0000259" key="1">
    <source>
        <dbReference type="Pfam" id="PF15579"/>
    </source>
</evidence>
<sequence>MTDAKAFRRYIFELYFDPARLLELDDDQHLQRIERFLDALAPLHPVLENWYLCGDSLRDALSHNVTEHRQDLAKALSRDRRTRAVELVLWNGEEDPFKGGLSLDYEASGRAVSTRLQLEDAGSLLQVFDAPASSFVAIFLAALEIWPETTWGMLAPHTYFVHQRTFPDRRSIGWIGFCPHPLRATDFPAATELVDIPGRGTLLLNGREPMDETRREHFERVGEADIKLMELGYLPPLRG</sequence>
<evidence type="ECO:0000313" key="3">
    <source>
        <dbReference type="Proteomes" id="UP000000653"/>
    </source>
</evidence>
<evidence type="ECO:0000313" key="2">
    <source>
        <dbReference type="EMBL" id="ABJ13181.1"/>
    </source>
</evidence>
<dbReference type="InterPro" id="IPR028969">
    <property type="entry name" value="Imm52"/>
</dbReference>
<protein>
    <recommendedName>
        <fullName evidence="1">Immunity protein 52 domain-containing protein</fullName>
    </recommendedName>
</protein>
<accession>A0A0H2ZEC4</accession>
<organism evidence="2 3">
    <name type="scientific">Pseudomonas aeruginosa (strain UCBPP-PA14)</name>
    <dbReference type="NCBI Taxonomy" id="208963"/>
    <lineage>
        <taxon>Bacteria</taxon>
        <taxon>Pseudomonadati</taxon>
        <taxon>Pseudomonadota</taxon>
        <taxon>Gammaproteobacteria</taxon>
        <taxon>Pseudomonadales</taxon>
        <taxon>Pseudomonadaceae</taxon>
        <taxon>Pseudomonas</taxon>
    </lineage>
</organism>
<feature type="domain" description="Immunity protein 52" evidence="1">
    <location>
        <begin position="30"/>
        <end position="236"/>
    </location>
</feature>
<proteinExistence type="predicted"/>
<dbReference type="AlphaFoldDB" id="A0A0H2ZEC4"/>
<dbReference type="InterPro" id="IPR016929">
    <property type="entry name" value="TsiT-like"/>
</dbReference>
<dbReference type="KEGG" id="pau:PA14_13350"/>
<name>A0A0H2ZEC4_PSEAB</name>
<gene>
    <name evidence="2" type="ordered locus">PA14_13350</name>
</gene>
<dbReference type="PIRSF" id="PIRSF029636">
    <property type="entry name" value="UCP029636"/>
    <property type="match status" value="1"/>
</dbReference>
<dbReference type="BioCyc" id="PAER208963:G1G74-1103-MONOMER"/>
<dbReference type="RefSeq" id="WP_003137754.1">
    <property type="nucleotide sequence ID" value="NC_008463.1"/>
</dbReference>
<dbReference type="Pfam" id="PF15579">
    <property type="entry name" value="Imm52"/>
    <property type="match status" value="1"/>
</dbReference>
<dbReference type="Proteomes" id="UP000000653">
    <property type="component" value="Chromosome"/>
</dbReference>
<dbReference type="HOGENOM" id="CLU_1160285_0_0_6"/>
<dbReference type="EMBL" id="CP000438">
    <property type="protein sequence ID" value="ABJ13181.1"/>
    <property type="molecule type" value="Genomic_DNA"/>
</dbReference>